<protein>
    <submittedName>
        <fullName evidence="8">MFS transporter</fullName>
    </submittedName>
</protein>
<evidence type="ECO:0000256" key="4">
    <source>
        <dbReference type="ARBA" id="ARBA00022989"/>
    </source>
</evidence>
<organism evidence="8 9">
    <name type="scientific">Micromonospora endolithica</name>
    <dbReference type="NCBI Taxonomy" id="230091"/>
    <lineage>
        <taxon>Bacteria</taxon>
        <taxon>Bacillati</taxon>
        <taxon>Actinomycetota</taxon>
        <taxon>Actinomycetes</taxon>
        <taxon>Micromonosporales</taxon>
        <taxon>Micromonosporaceae</taxon>
        <taxon>Micromonospora</taxon>
    </lineage>
</organism>
<feature type="transmembrane region" description="Helical" evidence="6">
    <location>
        <begin position="327"/>
        <end position="344"/>
    </location>
</feature>
<keyword evidence="9" id="KW-1185">Reference proteome</keyword>
<dbReference type="InterPro" id="IPR020846">
    <property type="entry name" value="MFS_dom"/>
</dbReference>
<keyword evidence="2" id="KW-0813">Transport</keyword>
<feature type="transmembrane region" description="Helical" evidence="6">
    <location>
        <begin position="295"/>
        <end position="315"/>
    </location>
</feature>
<gene>
    <name evidence="8" type="ORF">D7223_01420</name>
</gene>
<feature type="transmembrane region" description="Helical" evidence="6">
    <location>
        <begin position="82"/>
        <end position="104"/>
    </location>
</feature>
<reference evidence="8 9" key="1">
    <citation type="journal article" date="2004" name="Syst. Appl. Microbiol.">
        <title>Cryptoendolithic actinomycetes from antarctic sandstone rock samples: Micromonospora endolithica sp. nov. and two isolates related to Micromonospora coerulea Jensen 1932.</title>
        <authorList>
            <person name="Hirsch P."/>
            <person name="Mevs U."/>
            <person name="Kroppenstedt R.M."/>
            <person name="Schumann P."/>
            <person name="Stackebrandt E."/>
        </authorList>
    </citation>
    <scope>NUCLEOTIDE SEQUENCE [LARGE SCALE GENOMIC DNA]</scope>
    <source>
        <strain evidence="8 9">JCM 12677</strain>
    </source>
</reference>
<dbReference type="GO" id="GO:0005886">
    <property type="term" value="C:plasma membrane"/>
    <property type="evidence" value="ECO:0007669"/>
    <property type="project" value="UniProtKB-SubCell"/>
</dbReference>
<feature type="transmembrane region" description="Helical" evidence="6">
    <location>
        <begin position="21"/>
        <end position="41"/>
    </location>
</feature>
<proteinExistence type="predicted"/>
<feature type="transmembrane region" description="Helical" evidence="6">
    <location>
        <begin position="110"/>
        <end position="127"/>
    </location>
</feature>
<evidence type="ECO:0000313" key="9">
    <source>
        <dbReference type="Proteomes" id="UP000281726"/>
    </source>
</evidence>
<dbReference type="InterPro" id="IPR036259">
    <property type="entry name" value="MFS_trans_sf"/>
</dbReference>
<evidence type="ECO:0000313" key="8">
    <source>
        <dbReference type="EMBL" id="RKN50483.1"/>
    </source>
</evidence>
<feature type="transmembrane region" description="Helical" evidence="6">
    <location>
        <begin position="222"/>
        <end position="241"/>
    </location>
</feature>
<accession>A0A3A9ZQN4</accession>
<evidence type="ECO:0000256" key="5">
    <source>
        <dbReference type="ARBA" id="ARBA00023136"/>
    </source>
</evidence>
<dbReference type="GO" id="GO:0022857">
    <property type="term" value="F:transmembrane transporter activity"/>
    <property type="evidence" value="ECO:0007669"/>
    <property type="project" value="InterPro"/>
</dbReference>
<dbReference type="EMBL" id="RBAK01000001">
    <property type="protein sequence ID" value="RKN50483.1"/>
    <property type="molecule type" value="Genomic_DNA"/>
</dbReference>
<dbReference type="InterPro" id="IPR011701">
    <property type="entry name" value="MFS"/>
</dbReference>
<feature type="transmembrane region" description="Helical" evidence="6">
    <location>
        <begin position="262"/>
        <end position="283"/>
    </location>
</feature>
<feature type="transmembrane region" description="Helical" evidence="6">
    <location>
        <begin position="350"/>
        <end position="373"/>
    </location>
</feature>
<evidence type="ECO:0000256" key="2">
    <source>
        <dbReference type="ARBA" id="ARBA00022448"/>
    </source>
</evidence>
<feature type="transmembrane region" description="Helical" evidence="6">
    <location>
        <begin position="47"/>
        <end position="70"/>
    </location>
</feature>
<dbReference type="SUPFAM" id="SSF103473">
    <property type="entry name" value="MFS general substrate transporter"/>
    <property type="match status" value="1"/>
</dbReference>
<dbReference type="RefSeq" id="WP_120723951.1">
    <property type="nucleotide sequence ID" value="NZ_RBAK01000001.1"/>
</dbReference>
<dbReference type="Gene3D" id="1.20.1250.20">
    <property type="entry name" value="MFS general substrate transporter like domains"/>
    <property type="match status" value="1"/>
</dbReference>
<keyword evidence="3 6" id="KW-0812">Transmembrane</keyword>
<dbReference type="Gene3D" id="1.20.1720.10">
    <property type="entry name" value="Multidrug resistance protein D"/>
    <property type="match status" value="1"/>
</dbReference>
<dbReference type="AlphaFoldDB" id="A0A3A9ZQN4"/>
<dbReference type="PANTHER" id="PTHR23501">
    <property type="entry name" value="MAJOR FACILITATOR SUPERFAMILY"/>
    <property type="match status" value="1"/>
</dbReference>
<feature type="transmembrane region" description="Helical" evidence="6">
    <location>
        <begin position="385"/>
        <end position="408"/>
    </location>
</feature>
<feature type="transmembrane region" description="Helical" evidence="6">
    <location>
        <begin position="198"/>
        <end position="216"/>
    </location>
</feature>
<comment type="subcellular location">
    <subcellularLocation>
        <location evidence="1">Cell inner membrane</location>
        <topology evidence="1">Multi-pass membrane protein</topology>
    </subcellularLocation>
</comment>
<feature type="domain" description="Major facilitator superfamily (MFS) profile" evidence="7">
    <location>
        <begin position="1"/>
        <end position="439"/>
    </location>
</feature>
<keyword evidence="5 6" id="KW-0472">Membrane</keyword>
<sequence>MTNIVVPTEASAASVGWRLGALYGPAIYGVSAAAVALPVAADRLHTAPATAVWILTIHALGLGVGAAVAGRATDIWGPPRTLRLGAALLAAGATLCAFAAILAVAVAGRALLAAGSGAMTATALTLAAGRPATQRPAVLARLGAAMALFSATAPLAGALAVTTSWRAALVLPALSLAALPLCWPLAQPRQRVQARVDWIGAGLLVVTAAGLLLTIQSTALDFPPPAVVGLVAGTCALAVLMDRHRRRHPDGFVPAVISQRRFVLAGLAGAGVYGGLFACVYAVPQLLTRLDYSAQDIGLLLVPSAIVAAVAARLAGRASGDAARRQVLVGVTALFSVSLLLAAWNHRPVALMGAATVGFAAFAIAQTTLTAAITAGVAPRQRGGALGLLNLMFFIGGAVGASACSALWQPWGLPVALAAVAALPAVAVVGAHAALSKAE</sequence>
<evidence type="ECO:0000259" key="7">
    <source>
        <dbReference type="PROSITE" id="PS50850"/>
    </source>
</evidence>
<evidence type="ECO:0000256" key="1">
    <source>
        <dbReference type="ARBA" id="ARBA00004429"/>
    </source>
</evidence>
<dbReference type="OrthoDB" id="3362344at2"/>
<evidence type="ECO:0000256" key="6">
    <source>
        <dbReference type="SAM" id="Phobius"/>
    </source>
</evidence>
<feature type="transmembrane region" description="Helical" evidence="6">
    <location>
        <begin position="139"/>
        <end position="161"/>
    </location>
</feature>
<feature type="transmembrane region" description="Helical" evidence="6">
    <location>
        <begin position="167"/>
        <end position="186"/>
    </location>
</feature>
<dbReference type="Pfam" id="PF07690">
    <property type="entry name" value="MFS_1"/>
    <property type="match status" value="1"/>
</dbReference>
<dbReference type="PANTHER" id="PTHR23501:SF191">
    <property type="entry name" value="VACUOLAR BASIC AMINO ACID TRANSPORTER 4"/>
    <property type="match status" value="1"/>
</dbReference>
<evidence type="ECO:0000256" key="3">
    <source>
        <dbReference type="ARBA" id="ARBA00022692"/>
    </source>
</evidence>
<dbReference type="Proteomes" id="UP000281726">
    <property type="component" value="Unassembled WGS sequence"/>
</dbReference>
<comment type="caution">
    <text evidence="8">The sequence shown here is derived from an EMBL/GenBank/DDBJ whole genome shotgun (WGS) entry which is preliminary data.</text>
</comment>
<keyword evidence="4 6" id="KW-1133">Transmembrane helix</keyword>
<dbReference type="PROSITE" id="PS50850">
    <property type="entry name" value="MFS"/>
    <property type="match status" value="1"/>
</dbReference>
<name>A0A3A9ZQN4_9ACTN</name>
<feature type="transmembrane region" description="Helical" evidence="6">
    <location>
        <begin position="414"/>
        <end position="435"/>
    </location>
</feature>